<dbReference type="RefSeq" id="XP_013067152.2">
    <property type="nucleotide sequence ID" value="XM_013211698.2"/>
</dbReference>
<organism evidence="4 5">
    <name type="scientific">Biomphalaria glabrata</name>
    <name type="common">Bloodfluke planorb</name>
    <name type="synonym">Freshwater snail</name>
    <dbReference type="NCBI Taxonomy" id="6526"/>
    <lineage>
        <taxon>Eukaryota</taxon>
        <taxon>Metazoa</taxon>
        <taxon>Spiralia</taxon>
        <taxon>Lophotrochozoa</taxon>
        <taxon>Mollusca</taxon>
        <taxon>Gastropoda</taxon>
        <taxon>Heterobranchia</taxon>
        <taxon>Euthyneura</taxon>
        <taxon>Panpulmonata</taxon>
        <taxon>Hygrophila</taxon>
        <taxon>Lymnaeoidea</taxon>
        <taxon>Planorbidae</taxon>
        <taxon>Biomphalaria</taxon>
    </lineage>
</organism>
<dbReference type="InterPro" id="IPR006652">
    <property type="entry name" value="Kelch_1"/>
</dbReference>
<evidence type="ECO:0000256" key="3">
    <source>
        <dbReference type="SAM" id="MobiDB-lite"/>
    </source>
</evidence>
<dbReference type="EnsemblMetazoa" id="BGLB036946-RA">
    <property type="protein sequence ID" value="BGLB036946-PA"/>
    <property type="gene ID" value="BGLB036946"/>
</dbReference>
<dbReference type="VEuPathDB" id="VectorBase:BGLAX_036005"/>
<dbReference type="Gene3D" id="2.120.10.80">
    <property type="entry name" value="Kelch-type beta propeller"/>
    <property type="match status" value="2"/>
</dbReference>
<dbReference type="VEuPathDB" id="VectorBase:BGLB036946"/>
<dbReference type="PANTHER" id="PTHR46093:SF19">
    <property type="entry name" value="RAB9 EFFECTOR PROTEIN WITH KELCH MOTIFS-LIKE"/>
    <property type="match status" value="1"/>
</dbReference>
<protein>
    <submittedName>
        <fullName evidence="4">Uncharacterized protein</fullName>
    </submittedName>
</protein>
<accession>A0A2C9M010</accession>
<feature type="compositionally biased region" description="Basic and acidic residues" evidence="3">
    <location>
        <begin position="140"/>
        <end position="151"/>
    </location>
</feature>
<dbReference type="SUPFAM" id="SSF117281">
    <property type="entry name" value="Kelch motif"/>
    <property type="match status" value="2"/>
</dbReference>
<dbReference type="AlphaFoldDB" id="A0A2C9M010"/>
<evidence type="ECO:0000313" key="4">
    <source>
        <dbReference type="EnsemblMetazoa" id="BGLB036946-PA"/>
    </source>
</evidence>
<keyword evidence="1" id="KW-0880">Kelch repeat</keyword>
<feature type="region of interest" description="Disordered" evidence="3">
    <location>
        <begin position="140"/>
        <end position="199"/>
    </location>
</feature>
<dbReference type="InterPro" id="IPR015915">
    <property type="entry name" value="Kelch-typ_b-propeller"/>
</dbReference>
<reference evidence="4" key="1">
    <citation type="submission" date="2020-05" db="UniProtKB">
        <authorList>
            <consortium name="EnsemblMetazoa"/>
        </authorList>
    </citation>
    <scope>IDENTIFICATION</scope>
    <source>
        <strain evidence="4">BB02</strain>
    </source>
</reference>
<evidence type="ECO:0000313" key="5">
    <source>
        <dbReference type="Proteomes" id="UP000076420"/>
    </source>
</evidence>
<evidence type="ECO:0000256" key="2">
    <source>
        <dbReference type="ARBA" id="ARBA00022737"/>
    </source>
</evidence>
<keyword evidence="2" id="KW-0677">Repeat</keyword>
<name>A0A2C9M010_BIOGL</name>
<feature type="compositionally biased region" description="Polar residues" evidence="3">
    <location>
        <begin position="152"/>
        <end position="161"/>
    </location>
</feature>
<dbReference type="OrthoDB" id="10250130at2759"/>
<sequence length="561" mass="63685">MSTSQEADLLCLYNVKSPPVAFTKEEHQEETRYICKFPKGAKIETLMILTQGFWNDSQEMIIDVDIVKGKTRNKLCSLNTSQRCFQWSESVSYNSCNLKSLNKCSLVASINNKSDATTKVFEPVQDSIVSSPVLTKIKESDNIQKENETTPKAENMLSQCRSPLPVKPSKRKYEDENTPKPKTRRQRASMNAPTVDRTPPCKQKLLEAKDLNTVQALKKKSPCKEVSKEGKITRCVDLSVRALKPSNRWGHTMTLVNSKQAVIIGGQGDKQLSRDSVWYLDPEMRSWKCPEIQTEGAKPEYRMGHSATYDPTVQCIYVFGGSKNAKWFHDVHMFDLDEKKWTLVKANGKAPTRSYHSATLYRHELWIFGGVFPLPDPQPDGCDNEIHIFSPVMENWYKPIVTGEKPLPRSGHSATLLNDQLVIFGGWDFPFCYNDLFILDLTTVDWSSPKCTGQPPKPRCWHASCALTNDRIFIHGGYDGDNALYDAYIFHLENKNWQRLAVENAPSPRAGHGCFRLPSNYESQEEDEIIIFGGGDNDGTYFSDLLAFYVPFKPKVYIEAE</sequence>
<dbReference type="KEGG" id="bgt:106055439"/>
<dbReference type="STRING" id="6526.A0A2C9M010"/>
<dbReference type="PANTHER" id="PTHR46093">
    <property type="entry name" value="ACYL-COA-BINDING DOMAIN-CONTAINING PROTEIN 5"/>
    <property type="match status" value="1"/>
</dbReference>
<dbReference type="SMART" id="SM00612">
    <property type="entry name" value="Kelch"/>
    <property type="match status" value="3"/>
</dbReference>
<proteinExistence type="predicted"/>
<gene>
    <name evidence="4" type="primary">106055439</name>
</gene>
<evidence type="ECO:0000256" key="1">
    <source>
        <dbReference type="ARBA" id="ARBA00022441"/>
    </source>
</evidence>
<dbReference type="Proteomes" id="UP000076420">
    <property type="component" value="Unassembled WGS sequence"/>
</dbReference>
<dbReference type="Pfam" id="PF13415">
    <property type="entry name" value="Beta-prop_FBX42"/>
    <property type="match status" value="1"/>
</dbReference>